<comment type="catalytic activity">
    <reaction evidence="34">
        <text>(2E)-octenoyl-[ACP] + NADPH + H(+) = octanoyl-[ACP] + NADP(+)</text>
        <dbReference type="Rhea" id="RHEA:41848"/>
        <dbReference type="Rhea" id="RHEA-COMP:9635"/>
        <dbReference type="Rhea" id="RHEA-COMP:9636"/>
        <dbReference type="ChEBI" id="CHEBI:15378"/>
        <dbReference type="ChEBI" id="CHEBI:57783"/>
        <dbReference type="ChEBI" id="CHEBI:58349"/>
        <dbReference type="ChEBI" id="CHEBI:78462"/>
        <dbReference type="ChEBI" id="CHEBI:78463"/>
    </reaction>
    <physiologicalReaction direction="left-to-right" evidence="34">
        <dbReference type="Rhea" id="RHEA:41849"/>
    </physiologicalReaction>
</comment>
<comment type="catalytic activity">
    <reaction evidence="44">
        <text>3-oxododecanoyl-[ACP] + NADPH + H(+) = (3R)-hydroxydodecanoyl-[ACP] + NADP(+)</text>
        <dbReference type="Rhea" id="RHEA:41872"/>
        <dbReference type="Rhea" id="RHEA-COMP:9641"/>
        <dbReference type="Rhea" id="RHEA-COMP:9642"/>
        <dbReference type="ChEBI" id="CHEBI:15378"/>
        <dbReference type="ChEBI" id="CHEBI:57783"/>
        <dbReference type="ChEBI" id="CHEBI:58349"/>
        <dbReference type="ChEBI" id="CHEBI:78469"/>
        <dbReference type="ChEBI" id="CHEBI:78470"/>
    </reaction>
    <physiologicalReaction direction="left-to-right" evidence="44">
        <dbReference type="Rhea" id="RHEA:41873"/>
    </physiologicalReaction>
</comment>
<evidence type="ECO:0000256" key="24">
    <source>
        <dbReference type="ARBA" id="ARBA00047451"/>
    </source>
</evidence>
<dbReference type="GO" id="GO:0141148">
    <property type="term" value="F:enoyl-[acyl-carrier-protein] reductase (NADPH) activity"/>
    <property type="evidence" value="ECO:0007669"/>
    <property type="project" value="UniProtKB-EC"/>
</dbReference>
<evidence type="ECO:0000256" key="1">
    <source>
        <dbReference type="ARBA" id="ARBA00005189"/>
    </source>
</evidence>
<evidence type="ECO:0000256" key="50">
    <source>
        <dbReference type="ARBA" id="ARBA00054155"/>
    </source>
</evidence>
<feature type="region of interest" description="C-terminal hotdog fold" evidence="51">
    <location>
        <begin position="1041"/>
        <end position="1186"/>
    </location>
</feature>
<evidence type="ECO:0000256" key="42">
    <source>
        <dbReference type="ARBA" id="ARBA00049109"/>
    </source>
</evidence>
<keyword evidence="2" id="KW-0596">Phosphopantetheine</keyword>
<keyword evidence="6" id="KW-0521">NADP</keyword>
<keyword evidence="5" id="KW-0702">S-nitrosylation</keyword>
<evidence type="ECO:0000256" key="3">
    <source>
        <dbReference type="ARBA" id="ARBA00022553"/>
    </source>
</evidence>
<feature type="region of interest" description="Disordered" evidence="52">
    <location>
        <begin position="2532"/>
        <end position="2554"/>
    </location>
</feature>
<evidence type="ECO:0000259" key="55">
    <source>
        <dbReference type="PROSITE" id="PS52019"/>
    </source>
</evidence>
<feature type="domain" description="PKS/mFAS DH" evidence="55">
    <location>
        <begin position="905"/>
        <end position="1186"/>
    </location>
</feature>
<evidence type="ECO:0000256" key="15">
    <source>
        <dbReference type="ARBA" id="ARBA00023398"/>
    </source>
</evidence>
<feature type="active site" description="Proton donor; for dehydratase activity" evidence="51">
    <location>
        <position position="1102"/>
    </location>
</feature>
<dbReference type="InterPro" id="IPR013149">
    <property type="entry name" value="ADH-like_C"/>
</dbReference>
<dbReference type="Gene3D" id="3.40.50.720">
    <property type="entry name" value="NAD(P)-binding Rossmann-like Domain"/>
    <property type="match status" value="3"/>
</dbReference>
<evidence type="ECO:0000256" key="20">
    <source>
        <dbReference type="ARBA" id="ARBA00047300"/>
    </source>
</evidence>
<evidence type="ECO:0000256" key="29">
    <source>
        <dbReference type="ARBA" id="ARBA00047953"/>
    </source>
</evidence>
<comment type="catalytic activity">
    <reaction evidence="21">
        <text>hexanoyl-[ACP] + malonyl-[ACP] + H(+) = 3-oxooctanoyl-[ACP] + holo-[ACP] + CO2</text>
        <dbReference type="Rhea" id="RHEA:41836"/>
        <dbReference type="Rhea" id="RHEA-COMP:9623"/>
        <dbReference type="Rhea" id="RHEA-COMP:9632"/>
        <dbReference type="Rhea" id="RHEA-COMP:9633"/>
        <dbReference type="Rhea" id="RHEA-COMP:9685"/>
        <dbReference type="ChEBI" id="CHEBI:15378"/>
        <dbReference type="ChEBI" id="CHEBI:16526"/>
        <dbReference type="ChEBI" id="CHEBI:64479"/>
        <dbReference type="ChEBI" id="CHEBI:78449"/>
        <dbReference type="ChEBI" id="CHEBI:78459"/>
        <dbReference type="ChEBI" id="CHEBI:78460"/>
    </reaction>
    <physiologicalReaction direction="left-to-right" evidence="21">
        <dbReference type="Rhea" id="RHEA:41837"/>
    </physiologicalReaction>
</comment>
<dbReference type="InterPro" id="IPR009081">
    <property type="entry name" value="PP-bd_ACP"/>
</dbReference>
<keyword evidence="9" id="KW-0012">Acyltransferase</keyword>
<reference evidence="56 57" key="1">
    <citation type="submission" date="2015-05" db="EMBL/GenBank/DDBJ databases">
        <authorList>
            <person name="Tang B."/>
            <person name="Yu Y."/>
        </authorList>
    </citation>
    <scope>NUCLEOTIDE SEQUENCE [LARGE SCALE GENOMIC DNA]</scope>
    <source>
        <strain evidence="56 57">DSM 7029</strain>
    </source>
</reference>
<keyword evidence="8" id="KW-0511">Multifunctional enzyme</keyword>
<dbReference type="Pfam" id="PF00550">
    <property type="entry name" value="PP-binding"/>
    <property type="match status" value="1"/>
</dbReference>
<comment type="catalytic activity">
    <reaction evidence="13">
        <text>(3R)-hydroxydecanoyl-[ACP] = (2E)-decenoyl-[ACP] + H2O</text>
        <dbReference type="Rhea" id="RHEA:41860"/>
        <dbReference type="Rhea" id="RHEA-COMP:9638"/>
        <dbReference type="Rhea" id="RHEA-COMP:9639"/>
        <dbReference type="ChEBI" id="CHEBI:15377"/>
        <dbReference type="ChEBI" id="CHEBI:78466"/>
        <dbReference type="ChEBI" id="CHEBI:78467"/>
    </reaction>
    <physiologicalReaction direction="left-to-right" evidence="13">
        <dbReference type="Rhea" id="RHEA:41861"/>
    </physiologicalReaction>
</comment>
<comment type="catalytic activity">
    <reaction evidence="29">
        <text>3-oxobutanoyl-[ACP] + NADPH + H(+) = (3R)-hydroxybutanoyl-[ACP] + NADP(+)</text>
        <dbReference type="Rhea" id="RHEA:41804"/>
        <dbReference type="Rhea" id="RHEA-COMP:9625"/>
        <dbReference type="Rhea" id="RHEA-COMP:9626"/>
        <dbReference type="ChEBI" id="CHEBI:15378"/>
        <dbReference type="ChEBI" id="CHEBI:57783"/>
        <dbReference type="ChEBI" id="CHEBI:58349"/>
        <dbReference type="ChEBI" id="CHEBI:78450"/>
        <dbReference type="ChEBI" id="CHEBI:78451"/>
    </reaction>
    <physiologicalReaction direction="left-to-right" evidence="29">
        <dbReference type="Rhea" id="RHEA:41805"/>
    </physiologicalReaction>
</comment>
<comment type="catalytic activity">
    <reaction evidence="46">
        <text>3-oxooctanoyl-[ACP] + NADPH + H(+) = (3R)-hydroxyoctanoyl-[ACP] + NADP(+)</text>
        <dbReference type="Rhea" id="RHEA:41840"/>
        <dbReference type="Rhea" id="RHEA-COMP:9633"/>
        <dbReference type="Rhea" id="RHEA-COMP:9634"/>
        <dbReference type="ChEBI" id="CHEBI:15378"/>
        <dbReference type="ChEBI" id="CHEBI:57783"/>
        <dbReference type="ChEBI" id="CHEBI:58349"/>
        <dbReference type="ChEBI" id="CHEBI:78460"/>
        <dbReference type="ChEBI" id="CHEBI:78461"/>
    </reaction>
    <physiologicalReaction direction="left-to-right" evidence="46">
        <dbReference type="Rhea" id="RHEA:41841"/>
    </physiologicalReaction>
</comment>
<comment type="function">
    <text evidence="50">Involved in production of the polyketide antibiotic thailandamide.</text>
</comment>
<protein>
    <submittedName>
        <fullName evidence="56">Malonyl CoA-acyl carrier protein transacylase</fullName>
    </submittedName>
</protein>
<feature type="domain" description="Carrier" evidence="53">
    <location>
        <begin position="2453"/>
        <end position="2530"/>
    </location>
</feature>
<keyword evidence="4" id="KW-0808">Transferase</keyword>
<evidence type="ECO:0000256" key="5">
    <source>
        <dbReference type="ARBA" id="ARBA00022799"/>
    </source>
</evidence>
<dbReference type="InterPro" id="IPR032821">
    <property type="entry name" value="PKS_assoc"/>
</dbReference>
<dbReference type="Pfam" id="PF14765">
    <property type="entry name" value="PS-DH"/>
    <property type="match status" value="1"/>
</dbReference>
<dbReference type="InterPro" id="IPR020841">
    <property type="entry name" value="PKS_Beta-ketoAc_synthase_dom"/>
</dbReference>
<dbReference type="SUPFAM" id="SSF53335">
    <property type="entry name" value="S-adenosyl-L-methionine-dependent methyltransferases"/>
    <property type="match status" value="1"/>
</dbReference>
<dbReference type="SUPFAM" id="SSF53901">
    <property type="entry name" value="Thiolase-like"/>
    <property type="match status" value="1"/>
</dbReference>
<evidence type="ECO:0000256" key="12">
    <source>
        <dbReference type="ARBA" id="ARBA00023373"/>
    </source>
</evidence>
<dbReference type="Pfam" id="PF00698">
    <property type="entry name" value="Acyl_transf_1"/>
    <property type="match status" value="1"/>
</dbReference>
<evidence type="ECO:0000256" key="40">
    <source>
        <dbReference type="ARBA" id="ARBA00048935"/>
    </source>
</evidence>
<dbReference type="Gene3D" id="3.30.70.3290">
    <property type="match status" value="1"/>
</dbReference>
<comment type="catalytic activity">
    <reaction evidence="45">
        <text>3-oxohexadecanoyl-[ACP] + NADPH + H(+) = (3R)-hydroxyhexadecanoyl-[ACP] + NADP(+)</text>
        <dbReference type="Rhea" id="RHEA:41904"/>
        <dbReference type="Rhea" id="RHEA-COMP:9649"/>
        <dbReference type="Rhea" id="RHEA-COMP:9650"/>
        <dbReference type="ChEBI" id="CHEBI:15378"/>
        <dbReference type="ChEBI" id="CHEBI:57783"/>
        <dbReference type="ChEBI" id="CHEBI:58349"/>
        <dbReference type="ChEBI" id="CHEBI:78478"/>
        <dbReference type="ChEBI" id="CHEBI:78480"/>
    </reaction>
    <physiologicalReaction direction="left-to-right" evidence="45">
        <dbReference type="Rhea" id="RHEA:41905"/>
    </physiologicalReaction>
</comment>
<dbReference type="InterPro" id="IPR049551">
    <property type="entry name" value="PKS_DH_C"/>
</dbReference>
<keyword evidence="7" id="KW-0663">Pyridoxal phosphate</keyword>
<dbReference type="InterPro" id="IPR016036">
    <property type="entry name" value="Malonyl_transacylase_ACP-bd"/>
</dbReference>
<dbReference type="InterPro" id="IPR013154">
    <property type="entry name" value="ADH-like_N"/>
</dbReference>
<evidence type="ECO:0000256" key="13">
    <source>
        <dbReference type="ARBA" id="ARBA00023388"/>
    </source>
</evidence>
<evidence type="ECO:0000256" key="9">
    <source>
        <dbReference type="ARBA" id="ARBA00023315"/>
    </source>
</evidence>
<dbReference type="SUPFAM" id="SSF52151">
    <property type="entry name" value="FabD/lysophospholipase-like"/>
    <property type="match status" value="1"/>
</dbReference>
<evidence type="ECO:0000256" key="18">
    <source>
        <dbReference type="ARBA" id="ARBA00023402"/>
    </source>
</evidence>
<comment type="catalytic activity">
    <reaction evidence="16">
        <text>(3R)-hydroxyoctadecanoyl-[ACP] = (2E)-octadecenoyl-[ACP] + H2O</text>
        <dbReference type="Rhea" id="RHEA:41924"/>
        <dbReference type="Rhea" id="RHEA-COMP:9654"/>
        <dbReference type="Rhea" id="RHEA-COMP:9655"/>
        <dbReference type="ChEBI" id="CHEBI:15377"/>
        <dbReference type="ChEBI" id="CHEBI:78488"/>
        <dbReference type="ChEBI" id="CHEBI:78489"/>
    </reaction>
    <physiologicalReaction direction="left-to-right" evidence="16">
        <dbReference type="Rhea" id="RHEA:41925"/>
    </physiologicalReaction>
</comment>
<evidence type="ECO:0000256" key="27">
    <source>
        <dbReference type="ARBA" id="ARBA00047810"/>
    </source>
</evidence>
<dbReference type="InterPro" id="IPR049900">
    <property type="entry name" value="PKS_mFAS_DH"/>
</dbReference>
<dbReference type="GO" id="GO:0016297">
    <property type="term" value="F:fatty acyl-[ACP] hydrolase activity"/>
    <property type="evidence" value="ECO:0007669"/>
    <property type="project" value="UniProtKB-EC"/>
</dbReference>
<evidence type="ECO:0000313" key="56">
    <source>
        <dbReference type="EMBL" id="AKJ27305.1"/>
    </source>
</evidence>
<evidence type="ECO:0000256" key="8">
    <source>
        <dbReference type="ARBA" id="ARBA00023268"/>
    </source>
</evidence>
<dbReference type="KEGG" id="pbh:AAW51_0614"/>
<evidence type="ECO:0000256" key="31">
    <source>
        <dbReference type="ARBA" id="ARBA00048051"/>
    </source>
</evidence>
<dbReference type="SUPFAM" id="SSF50129">
    <property type="entry name" value="GroES-like"/>
    <property type="match status" value="1"/>
</dbReference>
<dbReference type="InterPro" id="IPR036736">
    <property type="entry name" value="ACP-like_sf"/>
</dbReference>
<comment type="catalytic activity">
    <reaction evidence="33">
        <text>tetradecanoyl-[ACP] + H2O = tetradecanoate + holo-[ACP] + H(+)</text>
        <dbReference type="Rhea" id="RHEA:30123"/>
        <dbReference type="Rhea" id="RHEA-COMP:9648"/>
        <dbReference type="Rhea" id="RHEA-COMP:9685"/>
        <dbReference type="ChEBI" id="CHEBI:15377"/>
        <dbReference type="ChEBI" id="CHEBI:15378"/>
        <dbReference type="ChEBI" id="CHEBI:30807"/>
        <dbReference type="ChEBI" id="CHEBI:64479"/>
        <dbReference type="ChEBI" id="CHEBI:78477"/>
        <dbReference type="EC" id="3.1.2.14"/>
    </reaction>
    <physiologicalReaction direction="left-to-right" evidence="33">
        <dbReference type="Rhea" id="RHEA:30124"/>
    </physiologicalReaction>
</comment>
<comment type="catalytic activity">
    <reaction evidence="24">
        <text>tetradecanoyl-[ACP] + malonyl-[ACP] + H(+) = 3-oxohexadecanoyl-[ACP] + holo-[ACP] + CO2</text>
        <dbReference type="Rhea" id="RHEA:41900"/>
        <dbReference type="Rhea" id="RHEA-COMP:9623"/>
        <dbReference type="Rhea" id="RHEA-COMP:9648"/>
        <dbReference type="Rhea" id="RHEA-COMP:9649"/>
        <dbReference type="Rhea" id="RHEA-COMP:9685"/>
        <dbReference type="ChEBI" id="CHEBI:15378"/>
        <dbReference type="ChEBI" id="CHEBI:16526"/>
        <dbReference type="ChEBI" id="CHEBI:64479"/>
        <dbReference type="ChEBI" id="CHEBI:78449"/>
        <dbReference type="ChEBI" id="CHEBI:78477"/>
        <dbReference type="ChEBI" id="CHEBI:78478"/>
    </reaction>
    <physiologicalReaction direction="left-to-right" evidence="24">
        <dbReference type="Rhea" id="RHEA:41901"/>
    </physiologicalReaction>
</comment>
<comment type="catalytic activity">
    <reaction evidence="36">
        <text>3-oxohexanoyl-[ACP] + NADPH + H(+) = (3R)-hydroxyhexanoyl-[ACP] + NADP(+)</text>
        <dbReference type="Rhea" id="RHEA:41824"/>
        <dbReference type="Rhea" id="RHEA-COMP:9629"/>
        <dbReference type="Rhea" id="RHEA-COMP:9630"/>
        <dbReference type="ChEBI" id="CHEBI:15378"/>
        <dbReference type="ChEBI" id="CHEBI:57783"/>
        <dbReference type="ChEBI" id="CHEBI:58349"/>
        <dbReference type="ChEBI" id="CHEBI:78456"/>
        <dbReference type="ChEBI" id="CHEBI:78457"/>
    </reaction>
    <physiologicalReaction direction="left-to-right" evidence="36">
        <dbReference type="Rhea" id="RHEA:41825"/>
    </physiologicalReaction>
</comment>
<evidence type="ECO:0000256" key="2">
    <source>
        <dbReference type="ARBA" id="ARBA00022450"/>
    </source>
</evidence>
<evidence type="ECO:0000256" key="23">
    <source>
        <dbReference type="ARBA" id="ARBA00047440"/>
    </source>
</evidence>
<dbReference type="Pfam" id="PF00107">
    <property type="entry name" value="ADH_zinc_N"/>
    <property type="match status" value="1"/>
</dbReference>
<feature type="active site" description="Proton acceptor; for dehydratase activity" evidence="51">
    <location>
        <position position="938"/>
    </location>
</feature>
<comment type="catalytic activity">
    <reaction evidence="20">
        <text>3-oxooctadecanoyl-[ACP] + NADPH + H(+) = (3R)-hydroxyoctadecanoyl-[ACP] + NADP(+)</text>
        <dbReference type="Rhea" id="RHEA:41920"/>
        <dbReference type="Rhea" id="RHEA-COMP:9653"/>
        <dbReference type="Rhea" id="RHEA-COMP:9654"/>
        <dbReference type="ChEBI" id="CHEBI:15378"/>
        <dbReference type="ChEBI" id="CHEBI:57783"/>
        <dbReference type="ChEBI" id="CHEBI:58349"/>
        <dbReference type="ChEBI" id="CHEBI:78487"/>
        <dbReference type="ChEBI" id="CHEBI:78488"/>
    </reaction>
    <physiologicalReaction direction="left-to-right" evidence="20">
        <dbReference type="Rhea" id="RHEA:41921"/>
    </physiologicalReaction>
</comment>
<dbReference type="InterPro" id="IPR016039">
    <property type="entry name" value="Thiolase-like"/>
</dbReference>
<dbReference type="InterPro" id="IPR029063">
    <property type="entry name" value="SAM-dependent_MTases_sf"/>
</dbReference>
<dbReference type="SUPFAM" id="SSF47336">
    <property type="entry name" value="ACP-like"/>
    <property type="match status" value="1"/>
</dbReference>
<dbReference type="Pfam" id="PF08659">
    <property type="entry name" value="KR"/>
    <property type="match status" value="1"/>
</dbReference>
<feature type="region of interest" description="Disordered" evidence="52">
    <location>
        <begin position="892"/>
        <end position="911"/>
    </location>
</feature>
<evidence type="ECO:0000256" key="49">
    <source>
        <dbReference type="ARBA" id="ARBA00049533"/>
    </source>
</evidence>
<dbReference type="InterPro" id="IPR018201">
    <property type="entry name" value="Ketoacyl_synth_AS"/>
</dbReference>
<accession>A0A0G3BLC0</accession>
<dbReference type="PROSITE" id="PS52019">
    <property type="entry name" value="PKS_MFAS_DH"/>
    <property type="match status" value="1"/>
</dbReference>
<evidence type="ECO:0000256" key="36">
    <source>
        <dbReference type="ARBA" id="ARBA00048571"/>
    </source>
</evidence>
<dbReference type="PANTHER" id="PTHR43775:SF37">
    <property type="entry name" value="SI:DKEY-61P9.11"/>
    <property type="match status" value="1"/>
</dbReference>
<evidence type="ECO:0000256" key="37">
    <source>
        <dbReference type="ARBA" id="ARBA00048650"/>
    </source>
</evidence>
<evidence type="ECO:0000256" key="6">
    <source>
        <dbReference type="ARBA" id="ARBA00022857"/>
    </source>
</evidence>
<evidence type="ECO:0000256" key="39">
    <source>
        <dbReference type="ARBA" id="ARBA00048704"/>
    </source>
</evidence>
<comment type="catalytic activity">
    <reaction evidence="22">
        <text>a (3R)-hydroxyacyl-[ACP] + NADP(+) = a 3-oxoacyl-[ACP] + NADPH + H(+)</text>
        <dbReference type="Rhea" id="RHEA:17397"/>
        <dbReference type="Rhea" id="RHEA-COMP:9916"/>
        <dbReference type="Rhea" id="RHEA-COMP:9945"/>
        <dbReference type="ChEBI" id="CHEBI:15378"/>
        <dbReference type="ChEBI" id="CHEBI:57783"/>
        <dbReference type="ChEBI" id="CHEBI:58349"/>
        <dbReference type="ChEBI" id="CHEBI:78776"/>
        <dbReference type="ChEBI" id="CHEBI:78827"/>
        <dbReference type="EC" id="1.1.1.100"/>
    </reaction>
    <physiologicalReaction direction="right-to-left" evidence="22">
        <dbReference type="Rhea" id="RHEA:17399"/>
    </physiologicalReaction>
</comment>
<name>A0A0G3BLC0_9BURK</name>
<dbReference type="CDD" id="cd02440">
    <property type="entry name" value="AdoMet_MTases"/>
    <property type="match status" value="1"/>
</dbReference>
<comment type="catalytic activity">
    <reaction evidence="27">
        <text>(2E)-hexadecenoyl-[ACP] + NADPH + H(+) = hexadecanoyl-[ACP] + NADP(+)</text>
        <dbReference type="Rhea" id="RHEA:41912"/>
        <dbReference type="Rhea" id="RHEA-COMP:9651"/>
        <dbReference type="Rhea" id="RHEA-COMP:9652"/>
        <dbReference type="ChEBI" id="CHEBI:15378"/>
        <dbReference type="ChEBI" id="CHEBI:57783"/>
        <dbReference type="ChEBI" id="CHEBI:58349"/>
        <dbReference type="ChEBI" id="CHEBI:78481"/>
        <dbReference type="ChEBI" id="CHEBI:78483"/>
    </reaction>
    <physiologicalReaction direction="left-to-right" evidence="27">
        <dbReference type="Rhea" id="RHEA:41913"/>
    </physiologicalReaction>
</comment>
<evidence type="ECO:0000256" key="14">
    <source>
        <dbReference type="ARBA" id="ARBA00023394"/>
    </source>
</evidence>
<dbReference type="InterPro" id="IPR020806">
    <property type="entry name" value="PKS_PP-bd"/>
</dbReference>
<evidence type="ECO:0000256" key="26">
    <source>
        <dbReference type="ARBA" id="ARBA00047578"/>
    </source>
</evidence>
<comment type="catalytic activity">
    <reaction evidence="10">
        <text>(3R)-hydroxyoctanoyl-[ACP] = (2E)-octenoyl-[ACP] + H2O</text>
        <dbReference type="Rhea" id="RHEA:41844"/>
        <dbReference type="Rhea" id="RHEA-COMP:9634"/>
        <dbReference type="Rhea" id="RHEA-COMP:9635"/>
        <dbReference type="ChEBI" id="CHEBI:15377"/>
        <dbReference type="ChEBI" id="CHEBI:78461"/>
        <dbReference type="ChEBI" id="CHEBI:78462"/>
    </reaction>
    <physiologicalReaction direction="left-to-right" evidence="10">
        <dbReference type="Rhea" id="RHEA:41845"/>
    </physiologicalReaction>
</comment>
<dbReference type="GO" id="GO:0006633">
    <property type="term" value="P:fatty acid biosynthetic process"/>
    <property type="evidence" value="ECO:0007669"/>
    <property type="project" value="InterPro"/>
</dbReference>
<comment type="catalytic activity">
    <reaction evidence="12">
        <text>(3R)-hydroxyhexanoyl-[ACP] = (2E)-hexenoyl-[ACP] + H2O</text>
        <dbReference type="Rhea" id="RHEA:41828"/>
        <dbReference type="Rhea" id="RHEA-COMP:9630"/>
        <dbReference type="Rhea" id="RHEA-COMP:9631"/>
        <dbReference type="ChEBI" id="CHEBI:15377"/>
        <dbReference type="ChEBI" id="CHEBI:78457"/>
        <dbReference type="ChEBI" id="CHEBI:78458"/>
    </reaction>
    <physiologicalReaction direction="left-to-right" evidence="12">
        <dbReference type="Rhea" id="RHEA:41829"/>
    </physiologicalReaction>
</comment>
<dbReference type="InterPro" id="IPR011032">
    <property type="entry name" value="GroES-like_sf"/>
</dbReference>
<dbReference type="InterPro" id="IPR029058">
    <property type="entry name" value="AB_hydrolase_fold"/>
</dbReference>
<evidence type="ECO:0000256" key="43">
    <source>
        <dbReference type="ARBA" id="ARBA00049171"/>
    </source>
</evidence>
<sequence>MRPPGEPVAIIGIGCRFPGGANSPDEFWRMLLGKVDGVSEVPRTRWSIDDYYHRDSAEPGHMITRRGGFITQDVETFDAAFFGMTPREAARMDPQQRLFLETTWEALEDAGIKPEHLAQTPTAVFVGTSGHDHGIIQLNPLNRYSLDTHTMSGVTNCIIANRVSYLLDLRGPSVAVDTACSSSLVAVHLACQSIRSGESPLAIVGGVNLLINPNTTIGFSHGSFLSPDGRCKAFDSRANGYVRSEGAGVVILKRLSEAQADGDRIWAVIRGTASNQDGRTAGISLPSREAQERLLRDACADAGIEPSQIQYVEAHGTGTAAGDPIEASALGRALSRGRDPAKPCVVGAVKTNIGHLESAAGIAGLIKACLVLKHKTIPGNLHLEQPNPGIPFDELKLRLPTEAEEYVADGPRLAGVNSFGFGGANAHAVLQEAANPPEPMPPGRSDPALAGPWVLPISAKSKAALNAYVQRYIEQMGGEGEALRLNDLSYCAARYKSSYDHRLAVVGSSAQALISGLRSILAGESVDAVQAGQKLPEMASARKVFVFSGQGPQWWGMGRELLQSEPVFRDVIERCDQELAKHADWRLLDEFRATETQSRIGETRVAQPALFALQIGLAALWRSWGVEPDAVIGHSIGEVAASYVSGALSFEDAIKVIFHRSRIQQQAAGKGAMLAIGMAQAEAEALAARYPGEVSIGAVNGLQSVALSGDPEPLNRIAAMLSEQQVFAQLLRVNVAFHSHHMDPLEAEVRSCLADIHSMQPRIPMYSTVTGRRIAALELTQDYWWRNIREPVLFAPTVTTQLEDGHQVFIEVGAHPIHTASISELMSRVKTKGLVTSSLVRRKPEREAMLRSAAQLHVAGVPLDLAATVEAPAYRVQLPMYPWQRERHWTESEASRATRHPPAAHPLRGRYIPPSDEPNRHVWEVELDGRRITWMKDHCVQGPIVFPAAGYVDMALGCFSEIYGDAAFCLEDIQFRKALFIYEDRPPLTLQLVLRPDKTFTVHARQPDQNEWSLHVTGCVLPQLPDHNERIDLAELQRICDEEITPDDMYRRNEKNGLELGPTFKPITGLWRTDGKSLTRMNTPEMVLESAGRHCIFPGILDSGIQALSVAVGTSSDLKTIYLPVNIARVTYYGKPENEVWSYGQMAPQADRDFGEGSFVVFNGDGKPVIRWEGFKSKALNLQKDERRAIMQWVYDFTWTRRLNPTARRLPADFLPGVEQIEAAMQPIIDELRESAINREFHDVAAPKINQLCVDYLTEALHDMGYRFEPGACFTTADAAERLAIAAPRLRYFDRVLSILANYGILEQRGDDWAVKRVPERRNTAQALQALRVQHPAFATEYRLLERCGQHQAGILTGKVDPVELIFRESEYSGVAELYDNSFSAAKCNRLAREALKRMLVDLPADRPFRVLEIGAGTGGVTAHLLPQLPADRAEYAFTDIGQLFLGKAKERFRQYDFIEYRELDIEKDVEAQGFRLHYYDLVVASNVLHATPDLTQTMNQAKRLLTAGGHLLVIEAVYPPPHWVDLSFGTTEGWWKFTDSALRPDYPLLTETRWRTFLQSLGFAGSALLSDTRDETESGNPVIVAQMPDIALPREDDAVPEGAWVVLDDGQGVGQRFIESLGECGAGSVIVRRGNAYRWESENEVVVDPTDVDELARVLGEVAQSKHGCAGLLHLWNLDFVTAEPSAAQLAQAEQAGCYSAIALLQAYGKTEWNARPRFWIATRGAQSVAPEAGQWETLSLLQTPSWGMLRVLLCEQADVPAKIIDLDPHSAPGADAALLVQEFATGSKHEEEVAFRTGQRYVHRLGRVSHDDLRASAGEHVRVGQSVFRLPLREGGDLRNLQYERAERVAPQEGEVEIRVHATALNFRDVMLALGLLSDSATLGGFYGPNLGVECSGEVTRVGAGVSQLRVGDRVCAFAVGCFGSYVTTRAQYAMRIPTTMSAAEGTTLPMAFLTAYHALVNVGRLRSGDRVLIHAGAGGVGLAAIQIALDAGAQVYATAGRPEKRQYLKSLGVSEVFDSRSLEFGNELRAATQYDSKGPGVDLVLNSLRGEFIPLSLSLLRAGGRFVEIGKQDVHDNYKLGLKPFERNLSYAAVDIDKLLLEDPALCADVFTQFMERVRDHVLRPLPQTAFPAADIETAFRYMSGAKHTGKVVVTFGDDEAVAVVPPESRQALFREDGTYLITGGVSGFGLRTAQWMVERGARTVVLASRRGTVSAEEQPALAQMSARGANVILEQADCADEGAVKALLSRLRSLPPLRGVYHAAMVLDDTPLAMMGEQQFRNVVAPKVDGAWNLHKLTLDHPIEQFVLYSSMSYVVGTPGQGNYAAANAFLDALAKHRHALGLPALTVNWGVISDVGYVARTKIDTLARLGWRPVTPERAFHVIEECLTYKAATASVFSIDWVKMASIIPVVNSTERFRQLIAQESGSGAGQRGSSGILEELRGLAEADAVKVLQAALARQIAKVFDMPPEQLDNTVSLTNLGMDSLMAGQIRNWIATELGTDFPTMGLMRGPTIAQLAAELRSLVSGDKAPAREDEGPSTDGTPTNPWVHWPRLNSENATMRVLTFPFVGGGATVFNSWPDEMGSAFEIMAVQYPGRGNRVDEKPIDDMPTLVKAIAENILPYLDRGFAIYGHCMGSLIAYEVAHYLQANFDETPLKLVIAGWPAPALVEQYVQGLEGIDGNYTLDNVTDADVLNVLTRNRLVAPELVADSQRLAPLMPAMRAELKMLGLYRHTHSERLRCPITCMLGTEDALFNPGQLYSWRDVTSGAFSFVQVPGEHLFIKGRDRRPIETIRRELEERTLPSFSSALAAEPSGHVAAH</sequence>
<dbReference type="PROSITE" id="PS52004">
    <property type="entry name" value="KS3_2"/>
    <property type="match status" value="1"/>
</dbReference>
<evidence type="ECO:0000256" key="19">
    <source>
        <dbReference type="ARBA" id="ARBA00023442"/>
    </source>
</evidence>
<comment type="catalytic activity">
    <reaction evidence="23">
        <text>3-oxodecanoyl-[ACP] + NADPH + H(+) = (3R)-hydroxydecanoyl-[ACP] + NADP(+)</text>
        <dbReference type="Rhea" id="RHEA:41856"/>
        <dbReference type="Rhea" id="RHEA-COMP:9637"/>
        <dbReference type="Rhea" id="RHEA-COMP:9638"/>
        <dbReference type="ChEBI" id="CHEBI:15378"/>
        <dbReference type="ChEBI" id="CHEBI:57783"/>
        <dbReference type="ChEBI" id="CHEBI:58349"/>
        <dbReference type="ChEBI" id="CHEBI:78464"/>
        <dbReference type="ChEBI" id="CHEBI:78466"/>
    </reaction>
    <physiologicalReaction direction="left-to-right" evidence="23">
        <dbReference type="Rhea" id="RHEA:41857"/>
    </physiologicalReaction>
</comment>
<comment type="catalytic activity">
    <reaction evidence="48">
        <text>(2E)-decenoyl-[ACP] + NADPH + H(+) = decanoyl-[ACP] + NADP(+)</text>
        <dbReference type="Rhea" id="RHEA:41864"/>
        <dbReference type="Rhea" id="RHEA-COMP:9639"/>
        <dbReference type="Rhea" id="RHEA-COMP:9640"/>
        <dbReference type="ChEBI" id="CHEBI:15378"/>
        <dbReference type="ChEBI" id="CHEBI:57783"/>
        <dbReference type="ChEBI" id="CHEBI:58349"/>
        <dbReference type="ChEBI" id="CHEBI:78467"/>
        <dbReference type="ChEBI" id="CHEBI:78468"/>
    </reaction>
    <physiologicalReaction direction="left-to-right" evidence="48">
        <dbReference type="Rhea" id="RHEA:41865"/>
    </physiologicalReaction>
</comment>
<dbReference type="Gene3D" id="3.40.50.150">
    <property type="entry name" value="Vaccinia Virus protein VP39"/>
    <property type="match status" value="1"/>
</dbReference>
<dbReference type="InterPro" id="IPR001031">
    <property type="entry name" value="Thioesterase"/>
</dbReference>
<comment type="catalytic activity">
    <reaction evidence="25">
        <text>(2E)-butenoyl-[ACP] + NADPH + H(+) = butanoyl-[ACP] + NADP(+)</text>
        <dbReference type="Rhea" id="RHEA:41812"/>
        <dbReference type="Rhea" id="RHEA-COMP:9627"/>
        <dbReference type="Rhea" id="RHEA-COMP:9628"/>
        <dbReference type="ChEBI" id="CHEBI:15378"/>
        <dbReference type="ChEBI" id="CHEBI:57783"/>
        <dbReference type="ChEBI" id="CHEBI:58349"/>
        <dbReference type="ChEBI" id="CHEBI:78453"/>
        <dbReference type="ChEBI" id="CHEBI:78454"/>
    </reaction>
    <physiologicalReaction direction="left-to-right" evidence="25">
        <dbReference type="Rhea" id="RHEA:41813"/>
    </physiologicalReaction>
</comment>
<dbReference type="Pfam" id="PF00109">
    <property type="entry name" value="ketoacyl-synt"/>
    <property type="match status" value="1"/>
</dbReference>
<dbReference type="GO" id="GO:0019171">
    <property type="term" value="F:(3R)-hydroxyacyl-[acyl-carrier-protein] dehydratase activity"/>
    <property type="evidence" value="ECO:0007669"/>
    <property type="project" value="UniProtKB-EC"/>
</dbReference>
<comment type="catalytic activity">
    <reaction evidence="47">
        <text>butanoyl-[ACP] + malonyl-[ACP] + H(+) = 3-oxohexanoyl-[ACP] + holo-[ACP] + CO2</text>
        <dbReference type="Rhea" id="RHEA:41820"/>
        <dbReference type="Rhea" id="RHEA-COMP:9623"/>
        <dbReference type="Rhea" id="RHEA-COMP:9628"/>
        <dbReference type="Rhea" id="RHEA-COMP:9629"/>
        <dbReference type="Rhea" id="RHEA-COMP:9685"/>
        <dbReference type="ChEBI" id="CHEBI:15378"/>
        <dbReference type="ChEBI" id="CHEBI:16526"/>
        <dbReference type="ChEBI" id="CHEBI:64479"/>
        <dbReference type="ChEBI" id="CHEBI:78449"/>
        <dbReference type="ChEBI" id="CHEBI:78454"/>
        <dbReference type="ChEBI" id="CHEBI:78456"/>
    </reaction>
    <physiologicalReaction direction="left-to-right" evidence="47">
        <dbReference type="Rhea" id="RHEA:41821"/>
    </physiologicalReaction>
</comment>
<dbReference type="Pfam" id="PF00975">
    <property type="entry name" value="Thioesterase"/>
    <property type="match status" value="1"/>
</dbReference>
<dbReference type="SMART" id="SM00822">
    <property type="entry name" value="PKS_KR"/>
    <property type="match status" value="1"/>
</dbReference>
<dbReference type="InterPro" id="IPR001227">
    <property type="entry name" value="Ac_transferase_dom_sf"/>
</dbReference>
<evidence type="ECO:0000256" key="25">
    <source>
        <dbReference type="ARBA" id="ARBA00047500"/>
    </source>
</evidence>
<evidence type="ECO:0000256" key="4">
    <source>
        <dbReference type="ARBA" id="ARBA00022679"/>
    </source>
</evidence>
<dbReference type="Pfam" id="PF16197">
    <property type="entry name" value="KAsynt_C_assoc"/>
    <property type="match status" value="1"/>
</dbReference>
<dbReference type="InterPro" id="IPR042104">
    <property type="entry name" value="PKS_dehydratase_sf"/>
</dbReference>
<dbReference type="GO" id="GO:0031177">
    <property type="term" value="F:phosphopantetheine binding"/>
    <property type="evidence" value="ECO:0007669"/>
    <property type="project" value="InterPro"/>
</dbReference>
<dbReference type="FunFam" id="3.40.50.720:FF:000209">
    <property type="entry name" value="Polyketide synthase Pks12"/>
    <property type="match status" value="1"/>
</dbReference>
<comment type="catalytic activity">
    <reaction evidence="31">
        <text>hexadecanoyl-[ACP] + malonyl-[ACP] + H(+) = 3-oxooctadecanoyl-[ACP] + holo-[ACP] + CO2</text>
        <dbReference type="Rhea" id="RHEA:41916"/>
        <dbReference type="Rhea" id="RHEA-COMP:9623"/>
        <dbReference type="Rhea" id="RHEA-COMP:9652"/>
        <dbReference type="Rhea" id="RHEA-COMP:9653"/>
        <dbReference type="Rhea" id="RHEA-COMP:9685"/>
        <dbReference type="ChEBI" id="CHEBI:15378"/>
        <dbReference type="ChEBI" id="CHEBI:16526"/>
        <dbReference type="ChEBI" id="CHEBI:64479"/>
        <dbReference type="ChEBI" id="CHEBI:78449"/>
        <dbReference type="ChEBI" id="CHEBI:78483"/>
        <dbReference type="ChEBI" id="CHEBI:78487"/>
    </reaction>
    <physiologicalReaction direction="left-to-right" evidence="31">
        <dbReference type="Rhea" id="RHEA:41917"/>
    </physiologicalReaction>
</comment>
<dbReference type="SMART" id="SM00825">
    <property type="entry name" value="PKS_KS"/>
    <property type="match status" value="1"/>
</dbReference>
<organism evidence="56 57">
    <name type="scientific">Caldimonas brevitalea</name>
    <dbReference type="NCBI Taxonomy" id="413882"/>
    <lineage>
        <taxon>Bacteria</taxon>
        <taxon>Pseudomonadati</taxon>
        <taxon>Pseudomonadota</taxon>
        <taxon>Betaproteobacteria</taxon>
        <taxon>Burkholderiales</taxon>
        <taxon>Sphaerotilaceae</taxon>
        <taxon>Caldimonas</taxon>
    </lineage>
</organism>
<dbReference type="InterPro" id="IPR016035">
    <property type="entry name" value="Acyl_Trfase/lysoPLipase"/>
</dbReference>
<dbReference type="SMART" id="SM00829">
    <property type="entry name" value="PKS_ER"/>
    <property type="match status" value="1"/>
</dbReference>
<dbReference type="GO" id="GO:0004316">
    <property type="term" value="F:3-oxoacyl-[acyl-carrier-protein] reductase (NADPH) activity"/>
    <property type="evidence" value="ECO:0007669"/>
    <property type="project" value="UniProtKB-EC"/>
</dbReference>
<comment type="catalytic activity">
    <reaction evidence="14">
        <text>a (3R)-hydroxyacyl-[ACP] = a (2E)-enoyl-[ACP] + H2O</text>
        <dbReference type="Rhea" id="RHEA:13097"/>
        <dbReference type="Rhea" id="RHEA-COMP:9925"/>
        <dbReference type="Rhea" id="RHEA-COMP:9945"/>
        <dbReference type="ChEBI" id="CHEBI:15377"/>
        <dbReference type="ChEBI" id="CHEBI:78784"/>
        <dbReference type="ChEBI" id="CHEBI:78827"/>
        <dbReference type="EC" id="4.2.1.59"/>
    </reaction>
    <physiologicalReaction direction="left-to-right" evidence="14">
        <dbReference type="Rhea" id="RHEA:13098"/>
    </physiologicalReaction>
</comment>
<gene>
    <name evidence="56" type="ORF">AAW51_0614</name>
</gene>
<dbReference type="Proteomes" id="UP000035352">
    <property type="component" value="Chromosome"/>
</dbReference>
<evidence type="ECO:0000256" key="30">
    <source>
        <dbReference type="ARBA" id="ARBA00047961"/>
    </source>
</evidence>
<evidence type="ECO:0000259" key="54">
    <source>
        <dbReference type="PROSITE" id="PS52004"/>
    </source>
</evidence>
<dbReference type="InterPro" id="IPR020843">
    <property type="entry name" value="ER"/>
</dbReference>
<dbReference type="Pfam" id="PF02801">
    <property type="entry name" value="Ketoacyl-synt_C"/>
    <property type="match status" value="1"/>
</dbReference>
<comment type="catalytic activity">
    <reaction evidence="26">
        <text>dodecanoyl-[ACP] + malonyl-[ACP] + H(+) = 3-oxotetradecanoyl-[ACP] + holo-[ACP] + CO2</text>
        <dbReference type="Rhea" id="RHEA:41884"/>
        <dbReference type="Rhea" id="RHEA-COMP:9623"/>
        <dbReference type="Rhea" id="RHEA-COMP:9644"/>
        <dbReference type="Rhea" id="RHEA-COMP:9645"/>
        <dbReference type="Rhea" id="RHEA-COMP:9685"/>
        <dbReference type="ChEBI" id="CHEBI:15378"/>
        <dbReference type="ChEBI" id="CHEBI:16526"/>
        <dbReference type="ChEBI" id="CHEBI:64479"/>
        <dbReference type="ChEBI" id="CHEBI:65264"/>
        <dbReference type="ChEBI" id="CHEBI:78449"/>
        <dbReference type="ChEBI" id="CHEBI:78473"/>
    </reaction>
    <physiologicalReaction direction="left-to-right" evidence="26">
        <dbReference type="Rhea" id="RHEA:41885"/>
    </physiologicalReaction>
</comment>
<dbReference type="CDD" id="cd08955">
    <property type="entry name" value="KR_2_FAS_SDR_x"/>
    <property type="match status" value="1"/>
</dbReference>
<dbReference type="GO" id="GO:0004312">
    <property type="term" value="F:fatty acid synthase activity"/>
    <property type="evidence" value="ECO:0007669"/>
    <property type="project" value="TreeGrafter"/>
</dbReference>
<evidence type="ECO:0000256" key="7">
    <source>
        <dbReference type="ARBA" id="ARBA00022898"/>
    </source>
</evidence>
<dbReference type="InterPro" id="IPR020807">
    <property type="entry name" value="PKS_DH"/>
</dbReference>
<dbReference type="Gene3D" id="3.90.180.10">
    <property type="entry name" value="Medium-chain alcohol dehydrogenases, catalytic domain"/>
    <property type="match status" value="1"/>
</dbReference>
<dbReference type="CDD" id="cd00833">
    <property type="entry name" value="PKS"/>
    <property type="match status" value="1"/>
</dbReference>
<comment type="catalytic activity">
    <reaction evidence="42">
        <text>decanoyl-[ACP] + malonyl-[ACP] + H(+) = 3-oxododecanoyl-[ACP] + holo-[ACP] + CO2</text>
        <dbReference type="Rhea" id="RHEA:41868"/>
        <dbReference type="Rhea" id="RHEA-COMP:9623"/>
        <dbReference type="Rhea" id="RHEA-COMP:9640"/>
        <dbReference type="Rhea" id="RHEA-COMP:9641"/>
        <dbReference type="Rhea" id="RHEA-COMP:9685"/>
        <dbReference type="ChEBI" id="CHEBI:15378"/>
        <dbReference type="ChEBI" id="CHEBI:16526"/>
        <dbReference type="ChEBI" id="CHEBI:64479"/>
        <dbReference type="ChEBI" id="CHEBI:78449"/>
        <dbReference type="ChEBI" id="CHEBI:78468"/>
        <dbReference type="ChEBI" id="CHEBI:78469"/>
    </reaction>
    <physiologicalReaction direction="left-to-right" evidence="42">
        <dbReference type="Rhea" id="RHEA:41869"/>
    </physiologicalReaction>
</comment>
<dbReference type="InterPro" id="IPR036291">
    <property type="entry name" value="NAD(P)-bd_dom_sf"/>
</dbReference>
<dbReference type="InterPro" id="IPR049552">
    <property type="entry name" value="PKS_DH_N"/>
</dbReference>
<keyword evidence="3" id="KW-0597">Phosphoprotein</keyword>
<dbReference type="InterPro" id="IPR057326">
    <property type="entry name" value="KR_dom"/>
</dbReference>
<dbReference type="InterPro" id="IPR050091">
    <property type="entry name" value="PKS_NRPS_Biosynth_Enz"/>
</dbReference>
<comment type="pathway">
    <text evidence="1">Lipid metabolism.</text>
</comment>
<feature type="domain" description="Ketosynthase family 3 (KS3)" evidence="54">
    <location>
        <begin position="5"/>
        <end position="432"/>
    </location>
</feature>
<dbReference type="InterPro" id="IPR014031">
    <property type="entry name" value="Ketoacyl_synth_C"/>
</dbReference>
<comment type="catalytic activity">
    <reaction evidence="28">
        <text>(2E)-hexenoyl-[ACP] + NADPH + H(+) = hexanoyl-[ACP] + NADP(+)</text>
        <dbReference type="Rhea" id="RHEA:41832"/>
        <dbReference type="Rhea" id="RHEA-COMP:9631"/>
        <dbReference type="Rhea" id="RHEA-COMP:9632"/>
        <dbReference type="ChEBI" id="CHEBI:15378"/>
        <dbReference type="ChEBI" id="CHEBI:57783"/>
        <dbReference type="ChEBI" id="CHEBI:58349"/>
        <dbReference type="ChEBI" id="CHEBI:78458"/>
        <dbReference type="ChEBI" id="CHEBI:78459"/>
    </reaction>
    <physiologicalReaction direction="left-to-right" evidence="28">
        <dbReference type="Rhea" id="RHEA:41833"/>
    </physiologicalReaction>
</comment>
<evidence type="ECO:0000256" key="22">
    <source>
        <dbReference type="ARBA" id="ARBA00047400"/>
    </source>
</evidence>
<evidence type="ECO:0000256" key="33">
    <source>
        <dbReference type="ARBA" id="ARBA00048289"/>
    </source>
</evidence>
<evidence type="ECO:0000256" key="45">
    <source>
        <dbReference type="ARBA" id="ARBA00049414"/>
    </source>
</evidence>
<evidence type="ECO:0000256" key="28">
    <source>
        <dbReference type="ARBA" id="ARBA00047897"/>
    </source>
</evidence>
<evidence type="ECO:0000256" key="48">
    <source>
        <dbReference type="ARBA" id="ARBA00049521"/>
    </source>
</evidence>
<dbReference type="CDD" id="cd05195">
    <property type="entry name" value="enoyl_red"/>
    <property type="match status" value="1"/>
</dbReference>
<dbReference type="InterPro" id="IPR013968">
    <property type="entry name" value="PKS_KR"/>
</dbReference>
<dbReference type="GO" id="GO:0004313">
    <property type="term" value="F:[acyl-carrier-protein] S-acetyltransferase activity"/>
    <property type="evidence" value="ECO:0007669"/>
    <property type="project" value="UniProtKB-EC"/>
</dbReference>
<feature type="region of interest" description="N-terminal hotdog fold" evidence="51">
    <location>
        <begin position="905"/>
        <end position="1027"/>
    </location>
</feature>
<dbReference type="PROSITE" id="PS00606">
    <property type="entry name" value="KS3_1"/>
    <property type="match status" value="1"/>
</dbReference>
<comment type="catalytic activity">
    <reaction evidence="11">
        <text>(3R)-hydroxydodecanoyl-[ACP] = (2E)-dodecenoyl-[ACP] + H2O</text>
        <dbReference type="Rhea" id="RHEA:41876"/>
        <dbReference type="Rhea" id="RHEA-COMP:9642"/>
        <dbReference type="Rhea" id="RHEA-COMP:9643"/>
        <dbReference type="ChEBI" id="CHEBI:15377"/>
        <dbReference type="ChEBI" id="CHEBI:78470"/>
        <dbReference type="ChEBI" id="CHEBI:78472"/>
    </reaction>
    <physiologicalReaction direction="left-to-right" evidence="11">
        <dbReference type="Rhea" id="RHEA:41877"/>
    </physiologicalReaction>
</comment>
<dbReference type="InterPro" id="IPR014030">
    <property type="entry name" value="Ketoacyl_synth_N"/>
</dbReference>
<evidence type="ECO:0000256" key="32">
    <source>
        <dbReference type="ARBA" id="ARBA00048281"/>
    </source>
</evidence>
<evidence type="ECO:0000256" key="21">
    <source>
        <dbReference type="ARBA" id="ARBA00047394"/>
    </source>
</evidence>
<evidence type="ECO:0000259" key="53">
    <source>
        <dbReference type="PROSITE" id="PS50075"/>
    </source>
</evidence>
<dbReference type="Gene3D" id="1.10.1200.10">
    <property type="entry name" value="ACP-like"/>
    <property type="match status" value="1"/>
</dbReference>
<comment type="function">
    <text evidence="19">Fatty acid synthetase is a multifunctional enzyme that catalyzes the de novo biosynthesis of long-chain saturated fatty acids starting from acetyl-CoA and malonyl-CoA in the presence of NADPH. This multifunctional protein contains 7 catalytic activities and a site for the binding of the prosthetic group 4'-phosphopantetheine of the acyl carrier protein ([ACP]) domain.</text>
</comment>
<evidence type="ECO:0000256" key="46">
    <source>
        <dbReference type="ARBA" id="ARBA00049422"/>
    </source>
</evidence>
<dbReference type="SMART" id="SM00826">
    <property type="entry name" value="PKS_DH"/>
    <property type="match status" value="1"/>
</dbReference>
<evidence type="ECO:0000256" key="17">
    <source>
        <dbReference type="ARBA" id="ARBA00023401"/>
    </source>
</evidence>
<evidence type="ECO:0000313" key="57">
    <source>
        <dbReference type="Proteomes" id="UP000035352"/>
    </source>
</evidence>
<dbReference type="SUPFAM" id="SSF55048">
    <property type="entry name" value="Probable ACP-binding domain of malonyl-CoA ACP transacylase"/>
    <property type="match status" value="1"/>
</dbReference>
<dbReference type="STRING" id="413882.AAW51_0614"/>
<dbReference type="SUPFAM" id="SSF51735">
    <property type="entry name" value="NAD(P)-binding Rossmann-fold domains"/>
    <property type="match status" value="3"/>
</dbReference>
<evidence type="ECO:0000256" key="47">
    <source>
        <dbReference type="ARBA" id="ARBA00049449"/>
    </source>
</evidence>
<dbReference type="EMBL" id="CP011371">
    <property type="protein sequence ID" value="AKJ27305.1"/>
    <property type="molecule type" value="Genomic_DNA"/>
</dbReference>
<dbReference type="Gene3D" id="3.10.129.110">
    <property type="entry name" value="Polyketide synthase dehydratase"/>
    <property type="match status" value="1"/>
</dbReference>
<dbReference type="FunFam" id="3.40.366.10:FF:000002">
    <property type="entry name" value="Probable polyketide synthase 2"/>
    <property type="match status" value="1"/>
</dbReference>
<evidence type="ECO:0000256" key="10">
    <source>
        <dbReference type="ARBA" id="ARBA00023332"/>
    </source>
</evidence>
<dbReference type="SUPFAM" id="SSF53474">
    <property type="entry name" value="alpha/beta-Hydrolases"/>
    <property type="match status" value="1"/>
</dbReference>
<comment type="catalytic activity">
    <reaction evidence="35">
        <text>a fatty acyl-[ACP] + malonyl-[ACP] + H(+) = a 3-oxoacyl-[ACP] + holo-[ACP] + CO2</text>
        <dbReference type="Rhea" id="RHEA:22836"/>
        <dbReference type="Rhea" id="RHEA-COMP:9623"/>
        <dbReference type="Rhea" id="RHEA-COMP:9685"/>
        <dbReference type="Rhea" id="RHEA-COMP:9916"/>
        <dbReference type="Rhea" id="RHEA-COMP:14125"/>
        <dbReference type="ChEBI" id="CHEBI:15378"/>
        <dbReference type="ChEBI" id="CHEBI:16526"/>
        <dbReference type="ChEBI" id="CHEBI:64479"/>
        <dbReference type="ChEBI" id="CHEBI:78449"/>
        <dbReference type="ChEBI" id="CHEBI:78776"/>
        <dbReference type="ChEBI" id="CHEBI:138651"/>
        <dbReference type="EC" id="2.3.1.41"/>
    </reaction>
    <physiologicalReaction direction="left-to-right" evidence="35">
        <dbReference type="Rhea" id="RHEA:22837"/>
    </physiologicalReaction>
</comment>
<dbReference type="Gene3D" id="3.40.47.10">
    <property type="match status" value="1"/>
</dbReference>
<evidence type="ECO:0000256" key="34">
    <source>
        <dbReference type="ARBA" id="ARBA00048420"/>
    </source>
</evidence>
<comment type="catalytic activity">
    <reaction evidence="18">
        <text>(3R)-hydroxybutanoyl-[ACP] = (2E)-butenoyl-[ACP] + H2O</text>
        <dbReference type="Rhea" id="RHEA:41808"/>
        <dbReference type="Rhea" id="RHEA-COMP:9626"/>
        <dbReference type="Rhea" id="RHEA-COMP:9627"/>
        <dbReference type="ChEBI" id="CHEBI:15377"/>
        <dbReference type="ChEBI" id="CHEBI:78451"/>
        <dbReference type="ChEBI" id="CHEBI:78453"/>
    </reaction>
    <physiologicalReaction direction="left-to-right" evidence="18">
        <dbReference type="Rhea" id="RHEA:41809"/>
    </physiologicalReaction>
</comment>
<dbReference type="PANTHER" id="PTHR43775">
    <property type="entry name" value="FATTY ACID SYNTHASE"/>
    <property type="match status" value="1"/>
</dbReference>
<comment type="catalytic activity">
    <reaction evidence="38">
        <text>holo-[ACP] + acetyl-CoA = acetyl-[ACP] + CoA</text>
        <dbReference type="Rhea" id="RHEA:41788"/>
        <dbReference type="Rhea" id="RHEA-COMP:9621"/>
        <dbReference type="Rhea" id="RHEA-COMP:9685"/>
        <dbReference type="ChEBI" id="CHEBI:57287"/>
        <dbReference type="ChEBI" id="CHEBI:57288"/>
        <dbReference type="ChEBI" id="CHEBI:64479"/>
        <dbReference type="ChEBI" id="CHEBI:78446"/>
        <dbReference type="EC" id="2.3.1.38"/>
    </reaction>
    <physiologicalReaction direction="left-to-right" evidence="38">
        <dbReference type="Rhea" id="RHEA:41789"/>
    </physiologicalReaction>
</comment>
<dbReference type="Pfam" id="PF21089">
    <property type="entry name" value="PKS_DH_N"/>
    <property type="match status" value="1"/>
</dbReference>
<dbReference type="RefSeq" id="WP_047193440.1">
    <property type="nucleotide sequence ID" value="NZ_CP011371.1"/>
</dbReference>
<dbReference type="SMART" id="SM00827">
    <property type="entry name" value="PKS_AT"/>
    <property type="match status" value="1"/>
</dbReference>
<dbReference type="PROSITE" id="PS50075">
    <property type="entry name" value="CARRIER"/>
    <property type="match status" value="1"/>
</dbReference>
<evidence type="ECO:0000256" key="51">
    <source>
        <dbReference type="PROSITE-ProRule" id="PRU01363"/>
    </source>
</evidence>
<evidence type="ECO:0000256" key="52">
    <source>
        <dbReference type="SAM" id="MobiDB-lite"/>
    </source>
</evidence>
<dbReference type="GO" id="GO:0004315">
    <property type="term" value="F:3-oxoacyl-[acyl-carrier-protein] synthase activity"/>
    <property type="evidence" value="ECO:0007669"/>
    <property type="project" value="UniProtKB-EC"/>
</dbReference>
<comment type="catalytic activity">
    <reaction evidence="41">
        <text>(2E)-octadecenoyl-[ACP] + NADPH + H(+) = octadecanoyl-[ACP] + NADP(+)</text>
        <dbReference type="Rhea" id="RHEA:41928"/>
        <dbReference type="Rhea" id="RHEA-COMP:9655"/>
        <dbReference type="Rhea" id="RHEA-COMP:9656"/>
        <dbReference type="ChEBI" id="CHEBI:15378"/>
        <dbReference type="ChEBI" id="CHEBI:57783"/>
        <dbReference type="ChEBI" id="CHEBI:58349"/>
        <dbReference type="ChEBI" id="CHEBI:78489"/>
        <dbReference type="ChEBI" id="CHEBI:78495"/>
    </reaction>
    <physiologicalReaction direction="left-to-right" evidence="41">
        <dbReference type="Rhea" id="RHEA:41929"/>
    </physiologicalReaction>
</comment>
<comment type="catalytic activity">
    <reaction evidence="17">
        <text>(3R)-hydroxyhexadecanoyl-[ACP] = (2E)-hexadecenoyl-[ACP] + H2O</text>
        <dbReference type="Rhea" id="RHEA:41908"/>
        <dbReference type="Rhea" id="RHEA-COMP:9650"/>
        <dbReference type="Rhea" id="RHEA-COMP:9651"/>
        <dbReference type="ChEBI" id="CHEBI:15377"/>
        <dbReference type="ChEBI" id="CHEBI:78480"/>
        <dbReference type="ChEBI" id="CHEBI:78481"/>
    </reaction>
    <physiologicalReaction direction="left-to-right" evidence="17">
        <dbReference type="Rhea" id="RHEA:41909"/>
    </physiologicalReaction>
</comment>
<comment type="catalytic activity">
    <reaction evidence="39">
        <text>hexadecanoyl-[ACP] + H2O = hexadecanoate + holo-[ACP] + H(+)</text>
        <dbReference type="Rhea" id="RHEA:41932"/>
        <dbReference type="Rhea" id="RHEA-COMP:9652"/>
        <dbReference type="Rhea" id="RHEA-COMP:9685"/>
        <dbReference type="ChEBI" id="CHEBI:7896"/>
        <dbReference type="ChEBI" id="CHEBI:15377"/>
        <dbReference type="ChEBI" id="CHEBI:15378"/>
        <dbReference type="ChEBI" id="CHEBI:64479"/>
        <dbReference type="ChEBI" id="CHEBI:78483"/>
        <dbReference type="EC" id="3.1.2.14"/>
    </reaction>
    <physiologicalReaction direction="left-to-right" evidence="39">
        <dbReference type="Rhea" id="RHEA:41933"/>
    </physiologicalReaction>
</comment>
<dbReference type="Pfam" id="PF08242">
    <property type="entry name" value="Methyltransf_12"/>
    <property type="match status" value="1"/>
</dbReference>
<dbReference type="Gene3D" id="3.40.50.1820">
    <property type="entry name" value="alpha/beta hydrolase"/>
    <property type="match status" value="1"/>
</dbReference>
<dbReference type="SMART" id="SM00823">
    <property type="entry name" value="PKS_PP"/>
    <property type="match status" value="1"/>
</dbReference>
<evidence type="ECO:0000256" key="35">
    <source>
        <dbReference type="ARBA" id="ARBA00048506"/>
    </source>
</evidence>
<comment type="catalytic activity">
    <reaction evidence="37">
        <text>a 2,3-saturated acyl-[ACP] + NADP(+) = a (2E)-enoyl-[ACP] + NADPH + H(+)</text>
        <dbReference type="Rhea" id="RHEA:22564"/>
        <dbReference type="Rhea" id="RHEA-COMP:9925"/>
        <dbReference type="Rhea" id="RHEA-COMP:9926"/>
        <dbReference type="ChEBI" id="CHEBI:15378"/>
        <dbReference type="ChEBI" id="CHEBI:57783"/>
        <dbReference type="ChEBI" id="CHEBI:58349"/>
        <dbReference type="ChEBI" id="CHEBI:78784"/>
        <dbReference type="ChEBI" id="CHEBI:78785"/>
        <dbReference type="EC" id="1.3.1.39"/>
    </reaction>
    <physiologicalReaction direction="right-to-left" evidence="37">
        <dbReference type="Rhea" id="RHEA:22566"/>
    </physiologicalReaction>
</comment>
<evidence type="ECO:0000256" key="16">
    <source>
        <dbReference type="ARBA" id="ARBA00023399"/>
    </source>
</evidence>
<dbReference type="InterPro" id="IPR013217">
    <property type="entry name" value="Methyltransf_12"/>
</dbReference>
<dbReference type="InterPro" id="IPR014043">
    <property type="entry name" value="Acyl_transferase_dom"/>
</dbReference>
<evidence type="ECO:0000256" key="44">
    <source>
        <dbReference type="ARBA" id="ARBA00049263"/>
    </source>
</evidence>
<dbReference type="PATRIC" id="fig|413882.6.peg.650"/>
<evidence type="ECO:0000256" key="41">
    <source>
        <dbReference type="ARBA" id="ARBA00049019"/>
    </source>
</evidence>
<comment type="catalytic activity">
    <reaction evidence="49">
        <text>octanoyl-[ACP] + malonyl-[ACP] + H(+) = 3-oxodecanoyl-[ACP] + holo-[ACP] + CO2</text>
        <dbReference type="Rhea" id="RHEA:41852"/>
        <dbReference type="Rhea" id="RHEA-COMP:9623"/>
        <dbReference type="Rhea" id="RHEA-COMP:9636"/>
        <dbReference type="Rhea" id="RHEA-COMP:9637"/>
        <dbReference type="Rhea" id="RHEA-COMP:9685"/>
        <dbReference type="ChEBI" id="CHEBI:15378"/>
        <dbReference type="ChEBI" id="CHEBI:16526"/>
        <dbReference type="ChEBI" id="CHEBI:64479"/>
        <dbReference type="ChEBI" id="CHEBI:78449"/>
        <dbReference type="ChEBI" id="CHEBI:78463"/>
        <dbReference type="ChEBI" id="CHEBI:78464"/>
    </reaction>
    <physiologicalReaction direction="left-to-right" evidence="49">
        <dbReference type="Rhea" id="RHEA:41853"/>
    </physiologicalReaction>
</comment>
<comment type="catalytic activity">
    <reaction evidence="15">
        <text>(3R)-hydroxytetradecanoyl-[ACP] = (2E)-tetradecenoyl-[ACP] + H2O</text>
        <dbReference type="Rhea" id="RHEA:41892"/>
        <dbReference type="Rhea" id="RHEA-COMP:9646"/>
        <dbReference type="Rhea" id="RHEA-COMP:9647"/>
        <dbReference type="ChEBI" id="CHEBI:15377"/>
        <dbReference type="ChEBI" id="CHEBI:78474"/>
        <dbReference type="ChEBI" id="CHEBI:78475"/>
    </reaction>
    <physiologicalReaction direction="left-to-right" evidence="15">
        <dbReference type="Rhea" id="RHEA:41893"/>
    </physiologicalReaction>
</comment>
<evidence type="ECO:0000256" key="38">
    <source>
        <dbReference type="ARBA" id="ARBA00048691"/>
    </source>
</evidence>
<comment type="catalytic activity">
    <reaction evidence="30">
        <text>acetyl-[ACP] + malonyl-[ACP] + H(+) = 3-oxobutanoyl-[ACP] + holo-[ACP] + CO2</text>
        <dbReference type="Rhea" id="RHEA:41800"/>
        <dbReference type="Rhea" id="RHEA-COMP:9621"/>
        <dbReference type="Rhea" id="RHEA-COMP:9623"/>
        <dbReference type="Rhea" id="RHEA-COMP:9625"/>
        <dbReference type="Rhea" id="RHEA-COMP:9685"/>
        <dbReference type="ChEBI" id="CHEBI:15378"/>
        <dbReference type="ChEBI" id="CHEBI:16526"/>
        <dbReference type="ChEBI" id="CHEBI:64479"/>
        <dbReference type="ChEBI" id="CHEBI:78446"/>
        <dbReference type="ChEBI" id="CHEBI:78449"/>
        <dbReference type="ChEBI" id="CHEBI:78450"/>
    </reaction>
    <physiologicalReaction direction="left-to-right" evidence="30">
        <dbReference type="Rhea" id="RHEA:41801"/>
    </physiologicalReaction>
</comment>
<keyword evidence="57" id="KW-1185">Reference proteome</keyword>
<dbReference type="FunFam" id="3.40.47.10:FF:000019">
    <property type="entry name" value="Polyketide synthase type I"/>
    <property type="match status" value="1"/>
</dbReference>
<dbReference type="Pfam" id="PF08240">
    <property type="entry name" value="ADH_N"/>
    <property type="match status" value="1"/>
</dbReference>
<proteinExistence type="predicted"/>
<comment type="catalytic activity">
    <reaction evidence="32">
        <text>(2E)-dodecenoyl-[ACP] + NADPH + H(+) = dodecanoyl-[ACP] + NADP(+)</text>
        <dbReference type="Rhea" id="RHEA:41880"/>
        <dbReference type="Rhea" id="RHEA-COMP:9643"/>
        <dbReference type="Rhea" id="RHEA-COMP:9644"/>
        <dbReference type="ChEBI" id="CHEBI:15378"/>
        <dbReference type="ChEBI" id="CHEBI:57783"/>
        <dbReference type="ChEBI" id="CHEBI:58349"/>
        <dbReference type="ChEBI" id="CHEBI:65264"/>
        <dbReference type="ChEBI" id="CHEBI:78472"/>
    </reaction>
    <physiologicalReaction direction="left-to-right" evidence="32">
        <dbReference type="Rhea" id="RHEA:41881"/>
    </physiologicalReaction>
</comment>
<comment type="catalytic activity">
    <reaction evidence="43">
        <text>(2E)-tetradecenoyl-[ACP] + NADPH + H(+) = tetradecanoyl-[ACP] + NADP(+)</text>
        <dbReference type="Rhea" id="RHEA:41896"/>
        <dbReference type="Rhea" id="RHEA-COMP:9647"/>
        <dbReference type="Rhea" id="RHEA-COMP:9648"/>
        <dbReference type="ChEBI" id="CHEBI:15378"/>
        <dbReference type="ChEBI" id="CHEBI:57783"/>
        <dbReference type="ChEBI" id="CHEBI:58349"/>
        <dbReference type="ChEBI" id="CHEBI:78475"/>
        <dbReference type="ChEBI" id="CHEBI:78477"/>
    </reaction>
    <physiologicalReaction direction="left-to-right" evidence="43">
        <dbReference type="Rhea" id="RHEA:41897"/>
    </physiologicalReaction>
</comment>
<evidence type="ECO:0000256" key="11">
    <source>
        <dbReference type="ARBA" id="ARBA00023351"/>
    </source>
</evidence>
<comment type="catalytic activity">
    <reaction evidence="40">
        <text>3-oxotetradecanoyl-[ACP] + NADPH + H(+) = (3R)-hydroxytetradecanoyl-[ACP] + NADP(+)</text>
        <dbReference type="Rhea" id="RHEA:41888"/>
        <dbReference type="Rhea" id="RHEA-COMP:9645"/>
        <dbReference type="Rhea" id="RHEA-COMP:9646"/>
        <dbReference type="ChEBI" id="CHEBI:15378"/>
        <dbReference type="ChEBI" id="CHEBI:57783"/>
        <dbReference type="ChEBI" id="CHEBI:58349"/>
        <dbReference type="ChEBI" id="CHEBI:78473"/>
        <dbReference type="ChEBI" id="CHEBI:78474"/>
    </reaction>
    <physiologicalReaction direction="left-to-right" evidence="40">
        <dbReference type="Rhea" id="RHEA:41889"/>
    </physiologicalReaction>
</comment>
<dbReference type="Gene3D" id="3.40.366.10">
    <property type="entry name" value="Malonyl-Coenzyme A Acyl Carrier Protein, domain 2"/>
    <property type="match status" value="1"/>
</dbReference>